<organism evidence="3 4">
    <name type="scientific">Burkholderia ubonensis</name>
    <dbReference type="NCBI Taxonomy" id="101571"/>
    <lineage>
        <taxon>Bacteria</taxon>
        <taxon>Pseudomonadati</taxon>
        <taxon>Pseudomonadota</taxon>
        <taxon>Betaproteobacteria</taxon>
        <taxon>Burkholderiales</taxon>
        <taxon>Burkholderiaceae</taxon>
        <taxon>Burkholderia</taxon>
        <taxon>Burkholderia cepacia complex</taxon>
    </lineage>
</organism>
<feature type="signal peptide" evidence="1">
    <location>
        <begin position="1"/>
        <end position="29"/>
    </location>
</feature>
<gene>
    <name evidence="3" type="ORF">WM16_13400</name>
</gene>
<keyword evidence="1" id="KW-0732">Signal</keyword>
<feature type="domain" description="Surface-adhesin protein E-like" evidence="2">
    <location>
        <begin position="35"/>
        <end position="137"/>
    </location>
</feature>
<dbReference type="InterPro" id="IPR031939">
    <property type="entry name" value="Adhesin_E-like"/>
</dbReference>
<name>A0A125JUE5_9BURK</name>
<dbReference type="AlphaFoldDB" id="A0A125JUE5"/>
<evidence type="ECO:0000313" key="4">
    <source>
        <dbReference type="Proteomes" id="UP000065504"/>
    </source>
</evidence>
<sequence length="137" mass="15638">MRFGRYLFGDMMKVRLLLCLLLTATSVNAELLSMISNDADRELYLDRQSIRTIKNDQVVFTLKSVFKQGRRPVGATEVVGIAQTGFTVDCSRRLIQEDKTQYVSDEDKPVGQAPYVVRGWSRIRPGSDFDEIRKKVC</sequence>
<protein>
    <recommendedName>
        <fullName evidence="2">Surface-adhesin protein E-like domain-containing protein</fullName>
    </recommendedName>
</protein>
<reference evidence="3 4" key="1">
    <citation type="submission" date="2015-11" db="EMBL/GenBank/DDBJ databases">
        <title>Expanding the genomic diversity of Burkholderia species for the development of highly accurate diagnostics.</title>
        <authorList>
            <person name="Sahl J."/>
            <person name="Keim P."/>
            <person name="Wagner D."/>
        </authorList>
    </citation>
    <scope>NUCLEOTIDE SEQUENCE [LARGE SCALE GENOMIC DNA]</scope>
    <source>
        <strain evidence="3 4">MSMB782WGS</strain>
    </source>
</reference>
<dbReference type="EMBL" id="LPLU01000081">
    <property type="protein sequence ID" value="KWK75892.1"/>
    <property type="molecule type" value="Genomic_DNA"/>
</dbReference>
<dbReference type="Pfam" id="PF16747">
    <property type="entry name" value="Adhesin_E"/>
    <property type="match status" value="1"/>
</dbReference>
<evidence type="ECO:0000256" key="1">
    <source>
        <dbReference type="SAM" id="SignalP"/>
    </source>
</evidence>
<dbReference type="RefSeq" id="WP_060234679.1">
    <property type="nucleotide sequence ID" value="NZ_LPLU01000081.1"/>
</dbReference>
<feature type="chain" id="PRO_5007177765" description="Surface-adhesin protein E-like domain-containing protein" evidence="1">
    <location>
        <begin position="30"/>
        <end position="137"/>
    </location>
</feature>
<accession>A0A125JUE5</accession>
<comment type="caution">
    <text evidence="3">The sequence shown here is derived from an EMBL/GenBank/DDBJ whole genome shotgun (WGS) entry which is preliminary data.</text>
</comment>
<proteinExistence type="predicted"/>
<evidence type="ECO:0000313" key="3">
    <source>
        <dbReference type="EMBL" id="KWK75892.1"/>
    </source>
</evidence>
<evidence type="ECO:0000259" key="2">
    <source>
        <dbReference type="Pfam" id="PF16747"/>
    </source>
</evidence>
<dbReference type="Proteomes" id="UP000065504">
    <property type="component" value="Unassembled WGS sequence"/>
</dbReference>